<dbReference type="OrthoDB" id="3645130at2759"/>
<comment type="caution">
    <text evidence="1">The sequence shown here is derived from an EMBL/GenBank/DDBJ whole genome shotgun (WGS) entry which is preliminary data.</text>
</comment>
<gene>
    <name evidence="1" type="ORF">AC578_3326</name>
</gene>
<dbReference type="Proteomes" id="UP000070133">
    <property type="component" value="Unassembled WGS sequence"/>
</dbReference>
<organism evidence="1 2">
    <name type="scientific">Pseudocercospora eumusae</name>
    <dbReference type="NCBI Taxonomy" id="321146"/>
    <lineage>
        <taxon>Eukaryota</taxon>
        <taxon>Fungi</taxon>
        <taxon>Dikarya</taxon>
        <taxon>Ascomycota</taxon>
        <taxon>Pezizomycotina</taxon>
        <taxon>Dothideomycetes</taxon>
        <taxon>Dothideomycetidae</taxon>
        <taxon>Mycosphaerellales</taxon>
        <taxon>Mycosphaerellaceae</taxon>
        <taxon>Pseudocercospora</taxon>
    </lineage>
</organism>
<reference evidence="1 2" key="1">
    <citation type="submission" date="2015-07" db="EMBL/GenBank/DDBJ databases">
        <title>Comparative genomics of the Sigatoka disease complex on banana suggests a link between parallel evolutionary changes in Pseudocercospora fijiensis and Pseudocercospora eumusae and increased virulence on the banana host.</title>
        <authorList>
            <person name="Chang T.-C."/>
            <person name="Salvucci A."/>
            <person name="Crous P.W."/>
            <person name="Stergiopoulos I."/>
        </authorList>
    </citation>
    <scope>NUCLEOTIDE SEQUENCE [LARGE SCALE GENOMIC DNA]</scope>
    <source>
        <strain evidence="1 2">CBS 114824</strain>
    </source>
</reference>
<protein>
    <recommendedName>
        <fullName evidence="3">F-box domain-containing protein</fullName>
    </recommendedName>
</protein>
<evidence type="ECO:0008006" key="3">
    <source>
        <dbReference type="Google" id="ProtNLM"/>
    </source>
</evidence>
<dbReference type="Gene3D" id="1.20.1280.50">
    <property type="match status" value="1"/>
</dbReference>
<dbReference type="SUPFAM" id="SSF81383">
    <property type="entry name" value="F-box domain"/>
    <property type="match status" value="1"/>
</dbReference>
<proteinExistence type="predicted"/>
<evidence type="ECO:0000313" key="2">
    <source>
        <dbReference type="Proteomes" id="UP000070133"/>
    </source>
</evidence>
<dbReference type="AlphaFoldDB" id="A0A139GVJ3"/>
<keyword evidence="2" id="KW-1185">Reference proteome</keyword>
<dbReference type="InterPro" id="IPR036047">
    <property type="entry name" value="F-box-like_dom_sf"/>
</dbReference>
<name>A0A139GVJ3_9PEZI</name>
<dbReference type="STRING" id="321146.A0A139GVJ3"/>
<accession>A0A139GVJ3</accession>
<evidence type="ECO:0000313" key="1">
    <source>
        <dbReference type="EMBL" id="KXS94196.1"/>
    </source>
</evidence>
<dbReference type="EMBL" id="LFZN01000314">
    <property type="protein sequence ID" value="KXS94196.1"/>
    <property type="molecule type" value="Genomic_DNA"/>
</dbReference>
<sequence>MASKASPRIADPNMYCTLHQSAASRVCNITELLEAILLQLPTRDLLFAQWVCKQWQAVIEGSVSLKKALFLMPGVSADTHPDNRCTAVSKARHRPRKDPRHQEMAHFFNSGALVINRLIGLRMTPDSVPSRNGFGTRAQGPRCLAFLHPDLLLTSPSASCLPMYITQPPVDIEIVDVDFGSLWALEPRHPRPASPRTFPKVRTVGELIGVVKERIEGREKLKIVKCLRVVLGYNYDDAVAALKRGETASR</sequence>